<evidence type="ECO:0000256" key="3">
    <source>
        <dbReference type="ARBA" id="ARBA00023163"/>
    </source>
</evidence>
<dbReference type="Pfam" id="PF14525">
    <property type="entry name" value="AraC_binding_2"/>
    <property type="match status" value="1"/>
</dbReference>
<gene>
    <name evidence="5" type="ORF">UXQ13_16145</name>
</gene>
<dbReference type="InterPro" id="IPR018060">
    <property type="entry name" value="HTH_AraC"/>
</dbReference>
<protein>
    <submittedName>
        <fullName evidence="5">AraC family transcriptional regulator</fullName>
    </submittedName>
</protein>
<comment type="caution">
    <text evidence="5">The sequence shown here is derived from an EMBL/GenBank/DDBJ whole genome shotgun (WGS) entry which is preliminary data.</text>
</comment>
<dbReference type="PANTHER" id="PTHR46796">
    <property type="entry name" value="HTH-TYPE TRANSCRIPTIONAL ACTIVATOR RHAS-RELATED"/>
    <property type="match status" value="1"/>
</dbReference>
<keyword evidence="1" id="KW-0805">Transcription regulation</keyword>
<dbReference type="InterPro" id="IPR018062">
    <property type="entry name" value="HTH_AraC-typ_CS"/>
</dbReference>
<dbReference type="SUPFAM" id="SSF46689">
    <property type="entry name" value="Homeodomain-like"/>
    <property type="match status" value="1"/>
</dbReference>
<dbReference type="Proteomes" id="UP001373496">
    <property type="component" value="Unassembled WGS sequence"/>
</dbReference>
<evidence type="ECO:0000259" key="4">
    <source>
        <dbReference type="PROSITE" id="PS01124"/>
    </source>
</evidence>
<evidence type="ECO:0000313" key="5">
    <source>
        <dbReference type="EMBL" id="MEI4280002.1"/>
    </source>
</evidence>
<dbReference type="PROSITE" id="PS00041">
    <property type="entry name" value="HTH_ARAC_FAMILY_1"/>
    <property type="match status" value="1"/>
</dbReference>
<evidence type="ECO:0000256" key="2">
    <source>
        <dbReference type="ARBA" id="ARBA00023125"/>
    </source>
</evidence>
<keyword evidence="3" id="KW-0804">Transcription</keyword>
<dbReference type="PROSITE" id="PS01124">
    <property type="entry name" value="HTH_ARAC_FAMILY_2"/>
    <property type="match status" value="1"/>
</dbReference>
<proteinExistence type="predicted"/>
<dbReference type="RefSeq" id="WP_225233872.1">
    <property type="nucleotide sequence ID" value="NZ_JBAPLV010000018.1"/>
</dbReference>
<keyword evidence="2" id="KW-0238">DNA-binding</keyword>
<evidence type="ECO:0000313" key="6">
    <source>
        <dbReference type="Proteomes" id="UP001373496"/>
    </source>
</evidence>
<feature type="domain" description="HTH araC/xylS-type" evidence="4">
    <location>
        <begin position="218"/>
        <end position="319"/>
    </location>
</feature>
<dbReference type="InterPro" id="IPR035418">
    <property type="entry name" value="AraC-bd_2"/>
</dbReference>
<dbReference type="InterPro" id="IPR009057">
    <property type="entry name" value="Homeodomain-like_sf"/>
</dbReference>
<dbReference type="Gene3D" id="1.10.10.60">
    <property type="entry name" value="Homeodomain-like"/>
    <property type="match status" value="1"/>
</dbReference>
<name>A0ABU8E8R3_9ACTN</name>
<reference evidence="5 6" key="1">
    <citation type="submission" date="2024-03" db="EMBL/GenBank/DDBJ databases">
        <title>Draft genome sequence of Klenkia terrae.</title>
        <authorList>
            <person name="Duangmal K."/>
            <person name="Chantavorakit T."/>
        </authorList>
    </citation>
    <scope>NUCLEOTIDE SEQUENCE [LARGE SCALE GENOMIC DNA]</scope>
    <source>
        <strain evidence="5 6">JCM 17786</strain>
    </source>
</reference>
<dbReference type="EMBL" id="JBAPLV010000018">
    <property type="protein sequence ID" value="MEI4280002.1"/>
    <property type="molecule type" value="Genomic_DNA"/>
</dbReference>
<keyword evidence="6" id="KW-1185">Reference proteome</keyword>
<organism evidence="5 6">
    <name type="scientific">Klenkia terrae</name>
    <dbReference type="NCBI Taxonomy" id="1052259"/>
    <lineage>
        <taxon>Bacteria</taxon>
        <taxon>Bacillati</taxon>
        <taxon>Actinomycetota</taxon>
        <taxon>Actinomycetes</taxon>
        <taxon>Geodermatophilales</taxon>
        <taxon>Geodermatophilaceae</taxon>
        <taxon>Klenkia</taxon>
    </lineage>
</organism>
<dbReference type="InterPro" id="IPR050204">
    <property type="entry name" value="AraC_XylS_family_regulators"/>
</dbReference>
<evidence type="ECO:0000256" key="1">
    <source>
        <dbReference type="ARBA" id="ARBA00023015"/>
    </source>
</evidence>
<accession>A0ABU8E8R3</accession>
<dbReference type="PANTHER" id="PTHR46796:SF12">
    <property type="entry name" value="HTH-TYPE DNA-BINDING TRANSCRIPTIONAL ACTIVATOR EUTR"/>
    <property type="match status" value="1"/>
</dbReference>
<dbReference type="Pfam" id="PF12833">
    <property type="entry name" value="HTH_18"/>
    <property type="match status" value="1"/>
</dbReference>
<dbReference type="SMART" id="SM00342">
    <property type="entry name" value="HTH_ARAC"/>
    <property type="match status" value="1"/>
</dbReference>
<sequence length="319" mass="34710">MLAATVLRSADLDETRDVVAAAFCPHTLELPDRSAALSARWRAHQVEDIGVTVLDYGAPVRITTRGGCDAFLVEIPLGGRSTITQGADTVVADRTTGAILSLAEPISTVRSAGSPQLIVRLERAALDDQLRTLTGAEVHRPLRFTAALDLTSPEGRSWHRLVDLLRTEAEQDGALVHSPVARAQLRSLLLTQLLCGQPNNYSDVLRQGSGTPVPRLLQRAVDLIRDHAAEALTVEDVAQATGMSVRALQQGFRRYVGCTPTEYLRDVRLDRVHAALQAGDPGSLTVTDAAFRWGFTHLGRFAGDYRRRFAEPPSATLRR</sequence>